<dbReference type="RefSeq" id="WP_024028321.1">
    <property type="nucleotide sequence ID" value="NZ_ALAN01000060.1"/>
</dbReference>
<sequence>MDKHIKQTFDIRFLKIGIIANAGVLQIGSGAGIAQRITHVAGYTTIGTTLHPLSAFAVPLAGPVRRN</sequence>
<evidence type="ECO:0000313" key="1">
    <source>
        <dbReference type="EMBL" id="ETI68835.1"/>
    </source>
</evidence>
<gene>
    <name evidence="1" type="ORF">BAVI_10667</name>
</gene>
<dbReference type="EMBL" id="ALAN01000060">
    <property type="protein sequence ID" value="ETI68835.1"/>
    <property type="molecule type" value="Genomic_DNA"/>
</dbReference>
<reference evidence="1 2" key="1">
    <citation type="journal article" date="2014" name="Environ. Microbiol.">
        <title>The nitrate-ammonifying and nosZ-carrying bacterium Bacillus vireti is a potent source and sink for nitric and nitrous oxide under high nitrate conditions.</title>
        <authorList>
            <person name="Mania D."/>
            <person name="Heylen K."/>
            <person name="van Spanning R.J."/>
            <person name="Frostegard A."/>
        </authorList>
    </citation>
    <scope>NUCLEOTIDE SEQUENCE [LARGE SCALE GENOMIC DNA]</scope>
    <source>
        <strain evidence="1 2">LMG 21834</strain>
    </source>
</reference>
<dbReference type="AlphaFoldDB" id="A0AB94INX3"/>
<name>A0AB94INX3_9BACI</name>
<evidence type="ECO:0000313" key="2">
    <source>
        <dbReference type="Proteomes" id="UP000018877"/>
    </source>
</evidence>
<comment type="caution">
    <text evidence="1">The sequence shown here is derived from an EMBL/GenBank/DDBJ whole genome shotgun (WGS) entry which is preliminary data.</text>
</comment>
<protein>
    <submittedName>
        <fullName evidence="1">Uncharacterized protein</fullName>
    </submittedName>
</protein>
<organism evidence="1 2">
    <name type="scientific">Neobacillus vireti LMG 21834</name>
    <dbReference type="NCBI Taxonomy" id="1131730"/>
    <lineage>
        <taxon>Bacteria</taxon>
        <taxon>Bacillati</taxon>
        <taxon>Bacillota</taxon>
        <taxon>Bacilli</taxon>
        <taxon>Bacillales</taxon>
        <taxon>Bacillaceae</taxon>
        <taxon>Neobacillus</taxon>
    </lineage>
</organism>
<accession>A0AB94INX3</accession>
<dbReference type="InterPro" id="IPR024255">
    <property type="entry name" value="GerPB"/>
</dbReference>
<dbReference type="Pfam" id="PF10803">
    <property type="entry name" value="GerPB"/>
    <property type="match status" value="1"/>
</dbReference>
<keyword evidence="2" id="KW-1185">Reference proteome</keyword>
<proteinExistence type="predicted"/>
<dbReference type="Proteomes" id="UP000018877">
    <property type="component" value="Unassembled WGS sequence"/>
</dbReference>